<evidence type="ECO:0000256" key="5">
    <source>
        <dbReference type="ARBA" id="ARBA00023002"/>
    </source>
</evidence>
<comment type="caution">
    <text evidence="8">The sequence shown here is derived from an EMBL/GenBank/DDBJ whole genome shotgun (WGS) entry which is preliminary data.</text>
</comment>
<evidence type="ECO:0000256" key="2">
    <source>
        <dbReference type="ARBA" id="ARBA00005896"/>
    </source>
</evidence>
<protein>
    <recommendedName>
        <fullName evidence="7">TauD/TfdA-like domain-containing protein</fullName>
    </recommendedName>
</protein>
<gene>
    <name evidence="8" type="ORF">CSW57_21545</name>
</gene>
<evidence type="ECO:0000256" key="1">
    <source>
        <dbReference type="ARBA" id="ARBA00001954"/>
    </source>
</evidence>
<dbReference type="Proteomes" id="UP000225108">
    <property type="component" value="Unassembled WGS sequence"/>
</dbReference>
<dbReference type="InterPro" id="IPR003819">
    <property type="entry name" value="TauD/TfdA-like"/>
</dbReference>
<feature type="domain" description="TauD/TfdA-like" evidence="7">
    <location>
        <begin position="6"/>
        <end position="272"/>
    </location>
</feature>
<dbReference type="InterPro" id="IPR042098">
    <property type="entry name" value="TauD-like_sf"/>
</dbReference>
<dbReference type="GO" id="GO:0046872">
    <property type="term" value="F:metal ion binding"/>
    <property type="evidence" value="ECO:0007669"/>
    <property type="project" value="UniProtKB-KW"/>
</dbReference>
<dbReference type="RefSeq" id="WP_099384704.1">
    <property type="nucleotide sequence ID" value="NZ_PEBD01000011.1"/>
</dbReference>
<name>A0A2G3PGC4_WILMA</name>
<dbReference type="SUPFAM" id="SSF51197">
    <property type="entry name" value="Clavaminate synthase-like"/>
    <property type="match status" value="1"/>
</dbReference>
<accession>A0A2G3PGC4</accession>
<dbReference type="Pfam" id="PF02668">
    <property type="entry name" value="TauD"/>
    <property type="match status" value="1"/>
</dbReference>
<keyword evidence="3" id="KW-0479">Metal-binding</keyword>
<organism evidence="8 9">
    <name type="scientific">Williamsia marianensis</name>
    <dbReference type="NCBI Taxonomy" id="85044"/>
    <lineage>
        <taxon>Bacteria</taxon>
        <taxon>Bacillati</taxon>
        <taxon>Actinomycetota</taxon>
        <taxon>Actinomycetes</taxon>
        <taxon>Mycobacteriales</taxon>
        <taxon>Nocardiaceae</taxon>
        <taxon>Williamsia</taxon>
    </lineage>
</organism>
<dbReference type="PANTHER" id="PTHR43779">
    <property type="entry name" value="DIOXYGENASE RV0097-RELATED"/>
    <property type="match status" value="1"/>
</dbReference>
<keyword evidence="5" id="KW-0560">Oxidoreductase</keyword>
<keyword evidence="6" id="KW-0408">Iron</keyword>
<comment type="cofactor">
    <cofactor evidence="1">
        <name>Fe(2+)</name>
        <dbReference type="ChEBI" id="CHEBI:29033"/>
    </cofactor>
</comment>
<dbReference type="InterPro" id="IPR051178">
    <property type="entry name" value="TfdA_dioxygenase"/>
</dbReference>
<proteinExistence type="inferred from homology"/>
<reference evidence="8 9" key="1">
    <citation type="submission" date="2017-10" db="EMBL/GenBank/DDBJ databases">
        <title>The draft genome sequence of Williamsia sp. BULT 1.1 isolated from the semi-arid grassland soils from South Africa.</title>
        <authorList>
            <person name="Kabwe M.H."/>
            <person name="Govender N."/>
            <person name="Mutseka Lunga P."/>
            <person name="Vikram S."/>
            <person name="Makhalanyane T.P."/>
        </authorList>
    </citation>
    <scope>NUCLEOTIDE SEQUENCE [LARGE SCALE GENOMIC DNA]</scope>
    <source>
        <strain evidence="8 9">BULT 1.1</strain>
    </source>
</reference>
<evidence type="ECO:0000256" key="4">
    <source>
        <dbReference type="ARBA" id="ARBA00022964"/>
    </source>
</evidence>
<dbReference type="AlphaFoldDB" id="A0A2G3PGC4"/>
<dbReference type="EMBL" id="PEBD01000011">
    <property type="protein sequence ID" value="PHV64858.1"/>
    <property type="molecule type" value="Genomic_DNA"/>
</dbReference>
<sequence length="301" mass="33493">MPVAWKPIADSFGAIVTDVDLSAPIDKELGGELRRLFFERRVLIFPEQDMSPAAQVAFMSLLSGVIVEPAMAVGATNSVPKNDRFVFISNTDKGTYGPETDEVVFHSDYMFTPAGALQAQSWYNIENEVESRTSYTNMVRAAALLPADLRAKVEDLFVVNALAMTPGFRFDSRCRMSRVPDAPHAVHPIIERHPVTGDEFIDVSPLFSSHVLGWDDATSEELFAEIEAAVYKPDNIIHQDWNLNDFVAWDNVAIQHRYVSADREGTRTFRRVIANPYELSALWAGAEAALWQPPTGDIFAA</sequence>
<evidence type="ECO:0000256" key="3">
    <source>
        <dbReference type="ARBA" id="ARBA00022723"/>
    </source>
</evidence>
<dbReference type="PANTHER" id="PTHR43779:SF3">
    <property type="entry name" value="(3R)-3-[(CARBOXYMETHYL)AMINO]FATTY ACID OXYGENASE_DECARBOXYLASE"/>
    <property type="match status" value="1"/>
</dbReference>
<evidence type="ECO:0000313" key="9">
    <source>
        <dbReference type="Proteomes" id="UP000225108"/>
    </source>
</evidence>
<evidence type="ECO:0000313" key="8">
    <source>
        <dbReference type="EMBL" id="PHV64858.1"/>
    </source>
</evidence>
<evidence type="ECO:0000256" key="6">
    <source>
        <dbReference type="ARBA" id="ARBA00023004"/>
    </source>
</evidence>
<comment type="similarity">
    <text evidence="2">Belongs to the TfdA dioxygenase family.</text>
</comment>
<dbReference type="Gene3D" id="3.60.130.10">
    <property type="entry name" value="Clavaminate synthase-like"/>
    <property type="match status" value="1"/>
</dbReference>
<keyword evidence="4" id="KW-0223">Dioxygenase</keyword>
<evidence type="ECO:0000259" key="7">
    <source>
        <dbReference type="Pfam" id="PF02668"/>
    </source>
</evidence>
<dbReference type="GO" id="GO:0051213">
    <property type="term" value="F:dioxygenase activity"/>
    <property type="evidence" value="ECO:0007669"/>
    <property type="project" value="UniProtKB-KW"/>
</dbReference>